<evidence type="ECO:0000256" key="5">
    <source>
        <dbReference type="ARBA" id="ARBA00023136"/>
    </source>
</evidence>
<feature type="transmembrane region" description="Helical" evidence="7">
    <location>
        <begin position="505"/>
        <end position="531"/>
    </location>
</feature>
<dbReference type="InterPro" id="IPR004299">
    <property type="entry name" value="MBOAT_fam"/>
</dbReference>
<evidence type="ECO:0000256" key="6">
    <source>
        <dbReference type="SAM" id="MobiDB-lite"/>
    </source>
</evidence>
<feature type="transmembrane region" description="Helical" evidence="7">
    <location>
        <begin position="62"/>
        <end position="82"/>
    </location>
</feature>
<proteinExistence type="inferred from homology"/>
<evidence type="ECO:0000256" key="7">
    <source>
        <dbReference type="SAM" id="Phobius"/>
    </source>
</evidence>
<feature type="transmembrane region" description="Helical" evidence="7">
    <location>
        <begin position="116"/>
        <end position="134"/>
    </location>
</feature>
<reference evidence="8 10" key="1">
    <citation type="journal article" date="2011" name="Science">
        <title>Comparative functional genomics of the fission yeasts.</title>
        <authorList>
            <person name="Rhind N."/>
            <person name="Chen Z."/>
            <person name="Yassour M."/>
            <person name="Thompson D.A."/>
            <person name="Haas B.J."/>
            <person name="Habib N."/>
            <person name="Wapinski I."/>
            <person name="Roy S."/>
            <person name="Lin M.F."/>
            <person name="Heiman D.I."/>
            <person name="Young S.K."/>
            <person name="Furuya K."/>
            <person name="Guo Y."/>
            <person name="Pidoux A."/>
            <person name="Chen H.M."/>
            <person name="Robbertse B."/>
            <person name="Goldberg J.M."/>
            <person name="Aoki K."/>
            <person name="Bayne E.H."/>
            <person name="Berlin A.M."/>
            <person name="Desjardins C.A."/>
            <person name="Dobbs E."/>
            <person name="Dukaj L."/>
            <person name="Fan L."/>
            <person name="FitzGerald M.G."/>
            <person name="French C."/>
            <person name="Gujja S."/>
            <person name="Hansen K."/>
            <person name="Keifenheim D."/>
            <person name="Levin J.Z."/>
            <person name="Mosher R.A."/>
            <person name="Mueller C.A."/>
            <person name="Pfiffner J."/>
            <person name="Priest M."/>
            <person name="Russ C."/>
            <person name="Smialowska A."/>
            <person name="Swoboda P."/>
            <person name="Sykes S.M."/>
            <person name="Vaughn M."/>
            <person name="Vengrova S."/>
            <person name="Yoder R."/>
            <person name="Zeng Q."/>
            <person name="Allshire R."/>
            <person name="Baulcombe D."/>
            <person name="Birren B.W."/>
            <person name="Brown W."/>
            <person name="Ekwall K."/>
            <person name="Kellis M."/>
            <person name="Leatherwood J."/>
            <person name="Levin H."/>
            <person name="Margalit H."/>
            <person name="Martienssen R."/>
            <person name="Nieduszynski C.A."/>
            <person name="Spatafora J.W."/>
            <person name="Friedman N."/>
            <person name="Dalgaard J.Z."/>
            <person name="Baumann P."/>
            <person name="Niki H."/>
            <person name="Regev A."/>
            <person name="Nusbaum C."/>
        </authorList>
    </citation>
    <scope>NUCLEOTIDE SEQUENCE [LARGE SCALE GENOMIC DNA]</scope>
    <source>
        <strain evidence="10">yFS275 / FY16936</strain>
    </source>
</reference>
<feature type="region of interest" description="Disordered" evidence="6">
    <location>
        <begin position="21"/>
        <end position="45"/>
    </location>
</feature>
<feature type="transmembrane region" description="Helical" evidence="7">
    <location>
        <begin position="297"/>
        <end position="318"/>
    </location>
</feature>
<feature type="transmembrane region" description="Helical" evidence="7">
    <location>
        <begin position="197"/>
        <end position="219"/>
    </location>
</feature>
<dbReference type="GO" id="GO:0016020">
    <property type="term" value="C:membrane"/>
    <property type="evidence" value="ECO:0007669"/>
    <property type="project" value="UniProtKB-SubCell"/>
</dbReference>
<keyword evidence="10" id="KW-1185">Reference proteome</keyword>
<dbReference type="GO" id="GO:0008374">
    <property type="term" value="F:O-acyltransferase activity"/>
    <property type="evidence" value="ECO:0000318"/>
    <property type="project" value="GO_Central"/>
</dbReference>
<gene>
    <name evidence="9" type="primary">gup1</name>
    <name evidence="8" type="ORF">SJAG_04337</name>
</gene>
<dbReference type="JaponicusDB" id="SJAG_04337">
    <property type="gene designation" value="gup1"/>
</dbReference>
<feature type="transmembrane region" description="Helical" evidence="7">
    <location>
        <begin position="371"/>
        <end position="394"/>
    </location>
</feature>
<feature type="transmembrane region" description="Helical" evidence="7">
    <location>
        <begin position="155"/>
        <end position="185"/>
    </location>
</feature>
<feature type="transmembrane region" description="Helical" evidence="7">
    <location>
        <begin position="338"/>
        <end position="359"/>
    </location>
</feature>
<dbReference type="EMBL" id="KE651167">
    <property type="protein sequence ID" value="EEB09156.2"/>
    <property type="molecule type" value="Genomic_DNA"/>
</dbReference>
<dbReference type="OMA" id="GWHRSYN"/>
<comment type="subcellular location">
    <subcellularLocation>
        <location evidence="1">Membrane</location>
        <topology evidence="1">Multi-pass membrane protein</topology>
    </subcellularLocation>
</comment>
<dbReference type="GO" id="GO:0005783">
    <property type="term" value="C:endoplasmic reticulum"/>
    <property type="evidence" value="ECO:0000318"/>
    <property type="project" value="GO_Central"/>
</dbReference>
<keyword evidence="4 7" id="KW-1133">Transmembrane helix</keyword>
<comment type="similarity">
    <text evidence="2">Belongs to the membrane-bound acyltransferase family.</text>
</comment>
<dbReference type="Pfam" id="PF03062">
    <property type="entry name" value="MBOAT"/>
    <property type="match status" value="1"/>
</dbReference>
<dbReference type="OrthoDB" id="420606at2759"/>
<dbReference type="STRING" id="402676.B6K6K2"/>
<evidence type="ECO:0000313" key="9">
    <source>
        <dbReference type="JaponicusDB" id="SJAG_04337"/>
    </source>
</evidence>
<evidence type="ECO:0000256" key="2">
    <source>
        <dbReference type="ARBA" id="ARBA00010323"/>
    </source>
</evidence>
<dbReference type="PANTHER" id="PTHR13285:SF18">
    <property type="entry name" value="PROTEIN-CYSTEINE N-PALMITOYLTRANSFERASE RASP"/>
    <property type="match status" value="1"/>
</dbReference>
<dbReference type="Proteomes" id="UP000001744">
    <property type="component" value="Unassembled WGS sequence"/>
</dbReference>
<evidence type="ECO:0000313" key="10">
    <source>
        <dbReference type="Proteomes" id="UP000001744"/>
    </source>
</evidence>
<name>B6K6K2_SCHJY</name>
<dbReference type="eggNOG" id="KOG3860">
    <property type="taxonomic scope" value="Eukaryota"/>
</dbReference>
<keyword evidence="3 7" id="KW-0812">Transmembrane</keyword>
<evidence type="ECO:0000313" key="8">
    <source>
        <dbReference type="EMBL" id="EEB09156.2"/>
    </source>
</evidence>
<organism evidence="8 10">
    <name type="scientific">Schizosaccharomyces japonicus (strain yFS275 / FY16936)</name>
    <name type="common">Fission yeast</name>
    <dbReference type="NCBI Taxonomy" id="402676"/>
    <lineage>
        <taxon>Eukaryota</taxon>
        <taxon>Fungi</taxon>
        <taxon>Dikarya</taxon>
        <taxon>Ascomycota</taxon>
        <taxon>Taphrinomycotina</taxon>
        <taxon>Schizosaccharomycetes</taxon>
        <taxon>Schizosaccharomycetales</taxon>
        <taxon>Schizosaccharomycetaceae</taxon>
        <taxon>Schizosaccharomyces</taxon>
    </lineage>
</organism>
<dbReference type="HOGENOM" id="CLU_021430_1_1_1"/>
<dbReference type="RefSeq" id="XP_002175449.2">
    <property type="nucleotide sequence ID" value="XM_002175413.2"/>
</dbReference>
<sequence>MRCIFSYEVLDGVNRHFRGLEKSPVKGNSSSSRTPSSRFSTSSNSSTKNILYKSRWNSIEFYCYYIIIAVALTACGLVMFSVSSPSHPGYYKFSKELSKGWMFGRKADVTDYQYSSFREAVILLFVLMGFYFLVKKIVLRCFSKSFGHKNVQSCYRFVFSLIFAFSAFGSGMLFVFAILLVNFSIAMIAKDSVLNPIITWTFNIIVLVCNELYTGYSFAAIHPSLAKLDHMKGILQRWHVLFNLTTLRLISFNLDYYWSLKSKETLKTFMASKERSVESLTLRERMELSREQHEYNFFNYILYLFYAPLYLAGPIITFNNFMSQLEHPFKSNVPHRNLYYGIRMVLCMVLMELLLHFAYVNAIKNYGDWGYYNQVELCMISFVLLFMTWLKLLIPWRVFRFWSLLDGIDPPENIIRCMCNNYSALGFWRAWHRSYNRWLVRYIYVPLGGKAHSLRNTFVVFTFVAFWHDLTLTLLCWGWLIVLFILPERLTVYVSYKIGLHKKPYFRIISGIGYGLNILFMIICNLVGFALGIDGSSQVLRELFLTQEGIKSLTIGWLLMYTGVQFMFEVRRGEEHQGLFLRC</sequence>
<dbReference type="VEuPathDB" id="FungiDB:SJAG_04337"/>
<evidence type="ECO:0000256" key="4">
    <source>
        <dbReference type="ARBA" id="ARBA00022989"/>
    </source>
</evidence>
<evidence type="ECO:0000256" key="1">
    <source>
        <dbReference type="ARBA" id="ARBA00004141"/>
    </source>
</evidence>
<dbReference type="AlphaFoldDB" id="B6K6K2"/>
<dbReference type="InterPro" id="IPR051085">
    <property type="entry name" value="MB_O-acyltransferase"/>
</dbReference>
<dbReference type="PANTHER" id="PTHR13285">
    <property type="entry name" value="ACYLTRANSFERASE"/>
    <property type="match status" value="1"/>
</dbReference>
<keyword evidence="5 7" id="KW-0472">Membrane</keyword>
<accession>B6K6K2</accession>
<dbReference type="GeneID" id="7050891"/>
<feature type="compositionally biased region" description="Low complexity" evidence="6">
    <location>
        <begin position="28"/>
        <end position="45"/>
    </location>
</feature>
<protein>
    <submittedName>
        <fullName evidence="8">Membrane bound O-acyltransferase</fullName>
    </submittedName>
</protein>
<dbReference type="GO" id="GO:0006506">
    <property type="term" value="P:GPI anchor biosynthetic process"/>
    <property type="evidence" value="ECO:0000318"/>
    <property type="project" value="GO_Central"/>
</dbReference>
<feature type="transmembrane region" description="Helical" evidence="7">
    <location>
        <begin position="458"/>
        <end position="485"/>
    </location>
</feature>
<evidence type="ECO:0000256" key="3">
    <source>
        <dbReference type="ARBA" id="ARBA00022692"/>
    </source>
</evidence>